<evidence type="ECO:0000256" key="1">
    <source>
        <dbReference type="SAM" id="MobiDB-lite"/>
    </source>
</evidence>
<dbReference type="EMBL" id="CDML01000037">
    <property type="protein sequence ID" value="CRF41332.1"/>
    <property type="molecule type" value="Genomic_DNA"/>
</dbReference>
<proteinExistence type="predicted"/>
<feature type="transmembrane region" description="Helical" evidence="2">
    <location>
        <begin position="72"/>
        <end position="94"/>
    </location>
</feature>
<keyword evidence="4" id="KW-1185">Reference proteome</keyword>
<dbReference type="Proteomes" id="UP000038622">
    <property type="component" value="Unassembled WGS sequence"/>
</dbReference>
<feature type="region of interest" description="Disordered" evidence="1">
    <location>
        <begin position="1"/>
        <end position="26"/>
    </location>
</feature>
<accession>A0A0K2X4N6</accession>
<gene>
    <name evidence="3" type="ORF">HAL011_11240</name>
</gene>
<reference evidence="4" key="1">
    <citation type="submission" date="2014-12" db="EMBL/GenBank/DDBJ databases">
        <authorList>
            <person name="Smet A."/>
        </authorList>
    </citation>
    <scope>NUCLEOTIDE SEQUENCE [LARGE SCALE GENOMIC DNA]</scope>
</reference>
<name>A0A0K2X4N6_9HELI</name>
<evidence type="ECO:0000313" key="3">
    <source>
        <dbReference type="EMBL" id="CRF41332.1"/>
    </source>
</evidence>
<keyword evidence="2" id="KW-1133">Transmembrane helix</keyword>
<keyword evidence="2" id="KW-0812">Transmembrane</keyword>
<feature type="compositionally biased region" description="Basic and acidic residues" evidence="1">
    <location>
        <begin position="13"/>
        <end position="23"/>
    </location>
</feature>
<protein>
    <submittedName>
        <fullName evidence="3">Uncharacterized protein</fullName>
    </submittedName>
</protein>
<keyword evidence="2" id="KW-0472">Membrane</keyword>
<organism evidence="3 4">
    <name type="scientific">Helicobacter ailurogastricus</name>
    <dbReference type="NCBI Taxonomy" id="1578720"/>
    <lineage>
        <taxon>Bacteria</taxon>
        <taxon>Pseudomonadati</taxon>
        <taxon>Campylobacterota</taxon>
        <taxon>Epsilonproteobacteria</taxon>
        <taxon>Campylobacterales</taxon>
        <taxon>Helicobacteraceae</taxon>
        <taxon>Helicobacter</taxon>
    </lineage>
</organism>
<sequence>MHFCLSAPTFARTHADPSPKKPDPQLNPSGFRSLRSLAGAKVFWSSGVGVLAKERLERGKNKKIVLREKGRLIWALMELVCWIWLFGLVGLFGLEIGNLLQK</sequence>
<evidence type="ECO:0000256" key="2">
    <source>
        <dbReference type="SAM" id="Phobius"/>
    </source>
</evidence>
<evidence type="ECO:0000313" key="4">
    <source>
        <dbReference type="Proteomes" id="UP000038622"/>
    </source>
</evidence>
<dbReference type="AlphaFoldDB" id="A0A0K2X4N6"/>